<feature type="region of interest" description="Disordered" evidence="1">
    <location>
        <begin position="47"/>
        <end position="70"/>
    </location>
</feature>
<proteinExistence type="predicted"/>
<reference evidence="2" key="1">
    <citation type="submission" date="2021-04" db="EMBL/GenBank/DDBJ databases">
        <title>Sequencing of actinobacteria type strains.</title>
        <authorList>
            <person name="Nguyen G.-S."/>
            <person name="Wentzel A."/>
        </authorList>
    </citation>
    <scope>NUCLEOTIDE SEQUENCE</scope>
    <source>
        <strain evidence="2">DSM 42095</strain>
    </source>
</reference>
<protein>
    <recommendedName>
        <fullName evidence="4">Peptidase M11 gametolysin domain-containing protein</fullName>
    </recommendedName>
</protein>
<feature type="region of interest" description="Disordered" evidence="1">
    <location>
        <begin position="378"/>
        <end position="419"/>
    </location>
</feature>
<evidence type="ECO:0000256" key="1">
    <source>
        <dbReference type="SAM" id="MobiDB-lite"/>
    </source>
</evidence>
<comment type="caution">
    <text evidence="2">The sequence shown here is derived from an EMBL/GenBank/DDBJ whole genome shotgun (WGS) entry which is preliminary data.</text>
</comment>
<dbReference type="AlphaFoldDB" id="A0A8T4ISX4"/>
<evidence type="ECO:0000313" key="3">
    <source>
        <dbReference type="Proteomes" id="UP000675554"/>
    </source>
</evidence>
<evidence type="ECO:0000313" key="2">
    <source>
        <dbReference type="EMBL" id="MBR7675461.1"/>
    </source>
</evidence>
<evidence type="ECO:0008006" key="4">
    <source>
        <dbReference type="Google" id="ProtNLM"/>
    </source>
</evidence>
<keyword evidence="3" id="KW-1185">Reference proteome</keyword>
<gene>
    <name evidence="2" type="ORF">KDA82_21065</name>
</gene>
<feature type="compositionally biased region" description="Basic and acidic residues" evidence="1">
    <location>
        <begin position="399"/>
        <end position="409"/>
    </location>
</feature>
<sequence>MPLPSRQRLRSLMREREGERERGRTGLAVLVVLLTVAVLVLAVPSTATGGESGTGTGEAEEREPIPQGQAVSGERRVAVVMVNFRDSRLRDAATLEATLTDTYFGAARSLDSYYRAVSRGAARFVPSGDAPVIGPLDLPMRAAGCDDARMAEETERQLAARGVTEADYDHLSIVFPARDADCGWSGLASVQGSTSWMPDDLSYDSLVHEIGHNLGLGHHMRLDCPDGALDDCTETDGTSHKTPMGGGGAAAGLAAPEMAHAGWLGAESLRVAESGTYGLRPLHGPAKGVRALEVPLDGGDRLLLELRRASGALDTEVDGVFAYRVRGGDYAESELVDTGPSEGDPARVGALAAGDTLVSGATTVTVGAVREGAATVRVTLDGEEHAPVRPTPRTPQGTGDHKSEQRDGEGLAETGTGAGAGDLVPWVVAAVLLLATGAAALTRSGTHPARGRRGPSSRRR</sequence>
<accession>A0A8T4ISX4</accession>
<dbReference type="SUPFAM" id="SSF55486">
    <property type="entry name" value="Metalloproteases ('zincins'), catalytic domain"/>
    <property type="match status" value="1"/>
</dbReference>
<name>A0A8T4ISX4_9ACTN</name>
<organism evidence="2 3">
    <name type="scientific">Streptomyces daliensis</name>
    <dbReference type="NCBI Taxonomy" id="299421"/>
    <lineage>
        <taxon>Bacteria</taxon>
        <taxon>Bacillati</taxon>
        <taxon>Actinomycetota</taxon>
        <taxon>Actinomycetes</taxon>
        <taxon>Kitasatosporales</taxon>
        <taxon>Streptomycetaceae</taxon>
        <taxon>Streptomyces</taxon>
    </lineage>
</organism>
<dbReference type="Proteomes" id="UP000675554">
    <property type="component" value="Unassembled WGS sequence"/>
</dbReference>
<dbReference type="EMBL" id="JAGSMN010000482">
    <property type="protein sequence ID" value="MBR7675461.1"/>
    <property type="molecule type" value="Genomic_DNA"/>
</dbReference>